<dbReference type="Proteomes" id="UP000254893">
    <property type="component" value="Unassembled WGS sequence"/>
</dbReference>
<reference evidence="2 3" key="1">
    <citation type="submission" date="2018-06" db="EMBL/GenBank/DDBJ databases">
        <authorList>
            <consortium name="Pathogen Informatics"/>
            <person name="Doyle S."/>
        </authorList>
    </citation>
    <scope>NUCLEOTIDE SEQUENCE [LARGE SCALE GENOMIC DNA]</scope>
    <source>
        <strain evidence="2 3">NCTC11388</strain>
    </source>
</reference>
<feature type="transmembrane region" description="Helical" evidence="1">
    <location>
        <begin position="117"/>
        <end position="134"/>
    </location>
</feature>
<keyword evidence="1" id="KW-1133">Transmembrane helix</keyword>
<organism evidence="2 3">
    <name type="scientific">Sphingobacterium spiritivorum</name>
    <name type="common">Flavobacterium spiritivorum</name>
    <dbReference type="NCBI Taxonomy" id="258"/>
    <lineage>
        <taxon>Bacteria</taxon>
        <taxon>Pseudomonadati</taxon>
        <taxon>Bacteroidota</taxon>
        <taxon>Sphingobacteriia</taxon>
        <taxon>Sphingobacteriales</taxon>
        <taxon>Sphingobacteriaceae</taxon>
        <taxon>Sphingobacterium</taxon>
    </lineage>
</organism>
<gene>
    <name evidence="2" type="ORF">NCTC11388_00996</name>
</gene>
<evidence type="ECO:0000256" key="1">
    <source>
        <dbReference type="SAM" id="Phobius"/>
    </source>
</evidence>
<evidence type="ECO:0000313" key="2">
    <source>
        <dbReference type="EMBL" id="SUJ02406.1"/>
    </source>
</evidence>
<feature type="transmembrane region" description="Helical" evidence="1">
    <location>
        <begin position="66"/>
        <end position="85"/>
    </location>
</feature>
<evidence type="ECO:0000313" key="3">
    <source>
        <dbReference type="Proteomes" id="UP000254893"/>
    </source>
</evidence>
<sequence>MSNKILLKGILIVFLLREVIDFSFQASKILTLLFSDNLDVWKVVFSGVISFVIVGEIVFVKFLPKIKISLIFILLLILLSLNKITDFVEPLFLEYVGIDYIKIRPYETMLEFYPSRIFQIHYYLILIYVSYVIYQNRQLKS</sequence>
<accession>A0A380BLV0</accession>
<keyword evidence="1" id="KW-0812">Transmembrane</keyword>
<dbReference type="EMBL" id="UGYW01000002">
    <property type="protein sequence ID" value="SUJ02406.1"/>
    <property type="molecule type" value="Genomic_DNA"/>
</dbReference>
<protein>
    <submittedName>
        <fullName evidence="2">Uncharacterized protein</fullName>
    </submittedName>
</protein>
<feature type="transmembrane region" description="Helical" evidence="1">
    <location>
        <begin position="41"/>
        <end position="59"/>
    </location>
</feature>
<keyword evidence="1" id="KW-0472">Membrane</keyword>
<proteinExistence type="predicted"/>
<name>A0A380BLV0_SPHSI</name>
<dbReference type="AlphaFoldDB" id="A0A380BLV0"/>